<dbReference type="InterPro" id="IPR045863">
    <property type="entry name" value="CorA_TM1_TM2"/>
</dbReference>
<reference evidence="8" key="1">
    <citation type="journal article" date="2017" name="Nat. Microbiol.">
        <title>Global analysis of biosynthetic gene clusters reveals vast potential of secondary metabolite production in Penicillium species.</title>
        <authorList>
            <person name="Nielsen J.C."/>
            <person name="Grijseels S."/>
            <person name="Prigent S."/>
            <person name="Ji B."/>
            <person name="Dainat J."/>
            <person name="Nielsen K.F."/>
            <person name="Frisvad J.C."/>
            <person name="Workman M."/>
            <person name="Nielsen J."/>
        </authorList>
    </citation>
    <scope>NUCLEOTIDE SEQUENCE [LARGE SCALE GENOMIC DNA]</scope>
    <source>
        <strain evidence="8">IBT 31321</strain>
    </source>
</reference>
<evidence type="ECO:0000256" key="1">
    <source>
        <dbReference type="ARBA" id="ARBA00004651"/>
    </source>
</evidence>
<keyword evidence="8" id="KW-1185">Reference proteome</keyword>
<dbReference type="Gene3D" id="2.160.20.80">
    <property type="entry name" value="E3 ubiquitin-protein ligase SopA"/>
    <property type="match status" value="1"/>
</dbReference>
<name>A0A1V6UYB7_9EURO</name>
<evidence type="ECO:0000256" key="5">
    <source>
        <dbReference type="SAM" id="MobiDB-lite"/>
    </source>
</evidence>
<accession>A0A1V6UYB7</accession>
<feature type="region of interest" description="Disordered" evidence="5">
    <location>
        <begin position="598"/>
        <end position="624"/>
    </location>
</feature>
<feature type="compositionally biased region" description="Basic and acidic residues" evidence="5">
    <location>
        <begin position="394"/>
        <end position="406"/>
    </location>
</feature>
<dbReference type="GO" id="GO:0005886">
    <property type="term" value="C:plasma membrane"/>
    <property type="evidence" value="ECO:0007669"/>
    <property type="project" value="UniProtKB-SubCell"/>
</dbReference>
<dbReference type="Proteomes" id="UP000191500">
    <property type="component" value="Unassembled WGS sequence"/>
</dbReference>
<gene>
    <name evidence="7" type="ORF">PENCOP_c003G02763</name>
</gene>
<keyword evidence="2 6" id="KW-0812">Transmembrane</keyword>
<evidence type="ECO:0000256" key="2">
    <source>
        <dbReference type="ARBA" id="ARBA00022692"/>
    </source>
</evidence>
<dbReference type="AlphaFoldDB" id="A0A1V6UYB7"/>
<feature type="transmembrane region" description="Helical" evidence="6">
    <location>
        <begin position="1116"/>
        <end position="1140"/>
    </location>
</feature>
<feature type="compositionally biased region" description="Polar residues" evidence="5">
    <location>
        <begin position="601"/>
        <end position="615"/>
    </location>
</feature>
<dbReference type="PANTHER" id="PTHR46494">
    <property type="entry name" value="CORA FAMILY METAL ION TRANSPORTER (EUROFUNG)"/>
    <property type="match status" value="1"/>
</dbReference>
<organism evidence="7 8">
    <name type="scientific">Penicillium coprophilum</name>
    <dbReference type="NCBI Taxonomy" id="36646"/>
    <lineage>
        <taxon>Eukaryota</taxon>
        <taxon>Fungi</taxon>
        <taxon>Dikarya</taxon>
        <taxon>Ascomycota</taxon>
        <taxon>Pezizomycotina</taxon>
        <taxon>Eurotiomycetes</taxon>
        <taxon>Eurotiomycetidae</taxon>
        <taxon>Eurotiales</taxon>
        <taxon>Aspergillaceae</taxon>
        <taxon>Penicillium</taxon>
    </lineage>
</organism>
<feature type="compositionally biased region" description="Polar residues" evidence="5">
    <location>
        <begin position="565"/>
        <end position="574"/>
    </location>
</feature>
<dbReference type="InterPro" id="IPR002523">
    <property type="entry name" value="MgTranspt_CorA/ZnTranspt_ZntB"/>
</dbReference>
<evidence type="ECO:0008006" key="9">
    <source>
        <dbReference type="Google" id="ProtNLM"/>
    </source>
</evidence>
<protein>
    <recommendedName>
        <fullName evidence="9">Mg2+ transporter protein, CorA-like/Zinc transport protein ZntB</fullName>
    </recommendedName>
</protein>
<sequence length="1242" mass="139263">MPGYGKVILYQSDTTVNEGQDPQFSWMHTQTDTQSFDDFLRFASNVPNLDDENRALVVLLLKRAQKNLTGSSEPHCVMRCVGTDSAPDHTEKSAIFLRLPYYSTQKMDAAQSSRKSSYSTRSLLQYFYNLESTRNRDMQQVIRKLGGFPKGHIVHVSELWAVIVNFQFIITSAPIPLMDGASPSLEIISPSTTQSSSPSNICIINPDQHTVYRRSKATIMGTTLIKTICMGVSMKTMRMSLTGMNLGRMNLARMNLARMNLAGMNLAGMNLVRMNLVRMNLAGMNLVRMNLARMNLARMNLVRMNLVRMNLVRMNLAGMNLVRMNLVRMNLARMNLVRMNLAGMNLVCMSLVSMNPVGTGTIATEAPKDWIKLTTSCASALLRIHIQTIIPESSAERRGKEKEGKTRRNPVYSEGLSKAQGGELNQSVTDKQDQSENNLDPPETDRQAQPEIDEDERDLHKTEEPTDDSQSDWDNRYRKSNETGYTGARHSSRRHASVQSLTSTPGVVINQRPPGDDEASASPKIYFEPTKPLLSCNTSFAEQGILPKPADVQGKADYGRRCTKSESLAGNSSPSAPPHPPTINLEFPPVFTWQTRKSHTSLDNTSPNHLTSNVPSIYEPPEPLSMDEETIKHVSAHINNELLEPANEFGREIYRQATTKSYFDVDWAVTQRYAVSLPTLIAEHAETVPDSLSSEAASLKDVVIRLCRLFSFFAPLSYPCAVSDKFWGAVHDLLTTIPQYWDIPNKQEPGNRTRHHRMPETFFVANAGTTNYADSQDNRDLDELALHVGDCSKCAASRQYSTRSDAVDHLFTHISAAFPDQRSVNSSQSRWVMDFGEYMTYVCRNDDRIIIRELHDFLRSLEKMAAQIQHGVSASGEFDWKTYRIPSSLVDAFQDVLMMVVKSAHLVKSSHKKRETYTGPSPVSTFLISSEVDGVTDAGTKAETCMESAMRDIVLMTYTDELADVVTYEAVGPGLALALIMGDVRSRDSQSNPVNLLEIYREYVRTLQFKVTQNPHRRLLQEIYLVREELEIIQKASERQRLVLANYLSVINPRSFRITTESRISSFELEKARVNKLISQLNTELGGISLLNVKLDSLANQTRSGIDVRQEDQGKAILVFTIVTVVFMPLSFVTSYLGMNTNDIRNMASSQTLFWTISAPLTVGIITIVLAVAFQIDRIRELFDAFWAYDSSLVARSGPAVLRREGTGNHIEKLSRLSTPKNWVTKGWPVGRKTEHDSSMGV</sequence>
<dbReference type="PANTHER" id="PTHR46494:SF1">
    <property type="entry name" value="CORA FAMILY METAL ION TRANSPORTER (EUROFUNG)"/>
    <property type="match status" value="1"/>
</dbReference>
<evidence type="ECO:0000313" key="7">
    <source>
        <dbReference type="EMBL" id="OQE43405.1"/>
    </source>
</evidence>
<keyword evidence="3 6" id="KW-1133">Transmembrane helix</keyword>
<evidence type="ECO:0000256" key="3">
    <source>
        <dbReference type="ARBA" id="ARBA00022989"/>
    </source>
</evidence>
<comment type="subcellular location">
    <subcellularLocation>
        <location evidence="1">Cell membrane</location>
        <topology evidence="1">Multi-pass membrane protein</topology>
    </subcellularLocation>
</comment>
<dbReference type="EMBL" id="MDDG01000003">
    <property type="protein sequence ID" value="OQE43405.1"/>
    <property type="molecule type" value="Genomic_DNA"/>
</dbReference>
<feature type="region of interest" description="Disordered" evidence="5">
    <location>
        <begin position="393"/>
        <end position="522"/>
    </location>
</feature>
<dbReference type="Gene3D" id="1.20.58.340">
    <property type="entry name" value="Magnesium transport protein CorA, transmembrane region"/>
    <property type="match status" value="1"/>
</dbReference>
<dbReference type="GO" id="GO:0015095">
    <property type="term" value="F:magnesium ion transmembrane transporter activity"/>
    <property type="evidence" value="ECO:0007669"/>
    <property type="project" value="TreeGrafter"/>
</dbReference>
<evidence type="ECO:0000256" key="6">
    <source>
        <dbReference type="SAM" id="Phobius"/>
    </source>
</evidence>
<dbReference type="Pfam" id="PF01544">
    <property type="entry name" value="CorA"/>
    <property type="match status" value="1"/>
</dbReference>
<comment type="caution">
    <text evidence="7">The sequence shown here is derived from an EMBL/GenBank/DDBJ whole genome shotgun (WGS) entry which is preliminary data.</text>
</comment>
<feature type="transmembrane region" description="Helical" evidence="6">
    <location>
        <begin position="1152"/>
        <end position="1174"/>
    </location>
</feature>
<evidence type="ECO:0000313" key="8">
    <source>
        <dbReference type="Proteomes" id="UP000191500"/>
    </source>
</evidence>
<keyword evidence="4 6" id="KW-0472">Membrane</keyword>
<dbReference type="STRING" id="36646.A0A1V6UYB7"/>
<dbReference type="GO" id="GO:0050897">
    <property type="term" value="F:cobalt ion binding"/>
    <property type="evidence" value="ECO:0007669"/>
    <property type="project" value="TreeGrafter"/>
</dbReference>
<dbReference type="SUPFAM" id="SSF144083">
    <property type="entry name" value="Magnesium transport protein CorA, transmembrane region"/>
    <property type="match status" value="1"/>
</dbReference>
<dbReference type="GO" id="GO:0000287">
    <property type="term" value="F:magnesium ion binding"/>
    <property type="evidence" value="ECO:0007669"/>
    <property type="project" value="TreeGrafter"/>
</dbReference>
<dbReference type="GO" id="GO:0015087">
    <property type="term" value="F:cobalt ion transmembrane transporter activity"/>
    <property type="evidence" value="ECO:0007669"/>
    <property type="project" value="TreeGrafter"/>
</dbReference>
<proteinExistence type="predicted"/>
<evidence type="ECO:0000256" key="4">
    <source>
        <dbReference type="ARBA" id="ARBA00023136"/>
    </source>
</evidence>
<feature type="region of interest" description="Disordered" evidence="5">
    <location>
        <begin position="560"/>
        <end position="582"/>
    </location>
</feature>
<dbReference type="SUPFAM" id="SSF141571">
    <property type="entry name" value="Pentapeptide repeat-like"/>
    <property type="match status" value="1"/>
</dbReference>